<gene>
    <name evidence="1" type="ORF">NG743_18670</name>
</gene>
<dbReference type="InterPro" id="IPR012340">
    <property type="entry name" value="NA-bd_OB-fold"/>
</dbReference>
<evidence type="ECO:0000313" key="2">
    <source>
        <dbReference type="Proteomes" id="UP001057561"/>
    </source>
</evidence>
<dbReference type="Proteomes" id="UP001057561">
    <property type="component" value="Chromosome"/>
</dbReference>
<keyword evidence="2" id="KW-1185">Reference proteome</keyword>
<proteinExistence type="predicted"/>
<protein>
    <recommendedName>
        <fullName evidence="3">OB domain-containing protein</fullName>
    </recommendedName>
</protein>
<reference evidence="1" key="1">
    <citation type="submission" date="2022-06" db="EMBL/GenBank/DDBJ databases">
        <title>Nostosin G and Spiroidesin B from the Cyanobacterium Dolichospermum sp. NIES-1697.</title>
        <authorList>
            <person name="Phan C.-S."/>
            <person name="Mehjabin J.J."/>
            <person name="Anas A.R.J."/>
            <person name="Hayasaka M."/>
            <person name="Onoki R."/>
            <person name="Wang J."/>
            <person name="Umezawa T."/>
            <person name="Washio K."/>
            <person name="Morikawa M."/>
            <person name="Okino T."/>
        </authorList>
    </citation>
    <scope>NUCLEOTIDE SEQUENCE</scope>
    <source>
        <strain evidence="1">NIES-1697</strain>
    </source>
</reference>
<dbReference type="EMBL" id="CP099464">
    <property type="protein sequence ID" value="UUO14059.1"/>
    <property type="molecule type" value="Genomic_DNA"/>
</dbReference>
<organism evidence="1 2">
    <name type="scientific">Dolichospermum heterosporum TAC447</name>
    <dbReference type="NCBI Taxonomy" id="747523"/>
    <lineage>
        <taxon>Bacteria</taxon>
        <taxon>Bacillati</taxon>
        <taxon>Cyanobacteriota</taxon>
        <taxon>Cyanophyceae</taxon>
        <taxon>Nostocales</taxon>
        <taxon>Aphanizomenonaceae</taxon>
        <taxon>Dolichospermum</taxon>
        <taxon>Dolichospermum heterosporum</taxon>
    </lineage>
</organism>
<dbReference type="RefSeq" id="WP_160170618.1">
    <property type="nucleotide sequence ID" value="NZ_CP099464.1"/>
</dbReference>
<sequence>MRGELRKEHIGETVTFYGWVDRRRDHGGVIFLDLCGSVISWAYTI</sequence>
<evidence type="ECO:0000313" key="1">
    <source>
        <dbReference type="EMBL" id="UUO14059.1"/>
    </source>
</evidence>
<name>A0ABY5LSR0_9CYAN</name>
<evidence type="ECO:0008006" key="3">
    <source>
        <dbReference type="Google" id="ProtNLM"/>
    </source>
</evidence>
<dbReference type="SUPFAM" id="SSF50249">
    <property type="entry name" value="Nucleic acid-binding proteins"/>
    <property type="match status" value="1"/>
</dbReference>
<accession>A0ABY5LSR0</accession>
<dbReference type="Gene3D" id="2.40.50.140">
    <property type="entry name" value="Nucleic acid-binding proteins"/>
    <property type="match status" value="1"/>
</dbReference>